<dbReference type="Proteomes" id="UP000187209">
    <property type="component" value="Unassembled WGS sequence"/>
</dbReference>
<reference evidence="1 2" key="1">
    <citation type="submission" date="2016-11" db="EMBL/GenBank/DDBJ databases">
        <title>The macronuclear genome of Stentor coeruleus: a giant cell with tiny introns.</title>
        <authorList>
            <person name="Slabodnick M."/>
            <person name="Ruby J.G."/>
            <person name="Reiff S.B."/>
            <person name="Swart E.C."/>
            <person name="Gosai S."/>
            <person name="Prabakaran S."/>
            <person name="Witkowska E."/>
            <person name="Larue G.E."/>
            <person name="Fisher S."/>
            <person name="Freeman R.M."/>
            <person name="Gunawardena J."/>
            <person name="Chu W."/>
            <person name="Stover N.A."/>
            <person name="Gregory B.D."/>
            <person name="Nowacki M."/>
            <person name="Derisi J."/>
            <person name="Roy S.W."/>
            <person name="Marshall W.F."/>
            <person name="Sood P."/>
        </authorList>
    </citation>
    <scope>NUCLEOTIDE SEQUENCE [LARGE SCALE GENOMIC DNA]</scope>
    <source>
        <strain evidence="1">WM001</strain>
    </source>
</reference>
<evidence type="ECO:0008006" key="3">
    <source>
        <dbReference type="Google" id="ProtNLM"/>
    </source>
</evidence>
<organism evidence="1 2">
    <name type="scientific">Stentor coeruleus</name>
    <dbReference type="NCBI Taxonomy" id="5963"/>
    <lineage>
        <taxon>Eukaryota</taxon>
        <taxon>Sar</taxon>
        <taxon>Alveolata</taxon>
        <taxon>Ciliophora</taxon>
        <taxon>Postciliodesmatophora</taxon>
        <taxon>Heterotrichea</taxon>
        <taxon>Heterotrichida</taxon>
        <taxon>Stentoridae</taxon>
        <taxon>Stentor</taxon>
    </lineage>
</organism>
<proteinExistence type="predicted"/>
<name>A0A1R2C0W7_9CILI</name>
<gene>
    <name evidence="1" type="ORF">SteCoe_16671</name>
</gene>
<evidence type="ECO:0000313" key="2">
    <source>
        <dbReference type="Proteomes" id="UP000187209"/>
    </source>
</evidence>
<dbReference type="AlphaFoldDB" id="A0A1R2C0W7"/>
<keyword evidence="2" id="KW-1185">Reference proteome</keyword>
<comment type="caution">
    <text evidence="1">The sequence shown here is derived from an EMBL/GenBank/DDBJ whole genome shotgun (WGS) entry which is preliminary data.</text>
</comment>
<dbReference type="EMBL" id="MPUH01000334">
    <property type="protein sequence ID" value="OMJ82620.1"/>
    <property type="molecule type" value="Genomic_DNA"/>
</dbReference>
<dbReference type="Gene3D" id="1.20.1270.60">
    <property type="entry name" value="Arfaptin homology (AH) domain/BAR domain"/>
    <property type="match status" value="1"/>
</dbReference>
<accession>A0A1R2C0W7</accession>
<dbReference type="OrthoDB" id="8783038at2759"/>
<sequence>MSYWELWDNFNKVKENTDDTKNLILNLIEFLNNKTEIEREYANGLLKLTKSSLFNRGKNTMIPCLKRLQTICSQQYISLQELISHQQTDIVYSLKDLLIKQDEIIKTKARYAKDFDYELQRQTLSCEKTKDIFYNSCSSNDISTKKQVSAERNYKKTIENANKFLIAFENNMKPIFFLYQKHEEDKISAIKDMLRRLIVYEVSYFRSTQYEKDLFPAAIEALNPEIEIKKFIDDNASGKKFGKFVFETYSKRKNTDVQTNTSDNEKMYIENIDLVIEKSWNGISIDDEDNQNFQNAINCCEGRKYWIKVLNDKRLEDKLCIPSCTFGIICSLFTVFLDKVNEFNDLNCMKQIIFLTQYFYEQKVNQKTFVYQMIMTHVLWGDYILWGNLIISSVDIEMESDAKICSEDINSINQALKLRPVVYSKVSSYIQNMNKFIVDAQIIEKTIKLVQEHYALNIEL</sequence>
<dbReference type="InterPro" id="IPR027267">
    <property type="entry name" value="AH/BAR_dom_sf"/>
</dbReference>
<evidence type="ECO:0000313" key="1">
    <source>
        <dbReference type="EMBL" id="OMJ82620.1"/>
    </source>
</evidence>
<dbReference type="SUPFAM" id="SSF103657">
    <property type="entry name" value="BAR/IMD domain-like"/>
    <property type="match status" value="1"/>
</dbReference>
<protein>
    <recommendedName>
        <fullName evidence="3">FCH domain-containing protein</fullName>
    </recommendedName>
</protein>